<dbReference type="PROSITE" id="PS51257">
    <property type="entry name" value="PROKAR_LIPOPROTEIN"/>
    <property type="match status" value="1"/>
</dbReference>
<sequence>MKKIYSVIFTLALSLIVLVGCGEEKGQKTFTQEKNGVSLSVTYYYTGDNVTKQTTKSSMPYSSLNAKTKEEAKKIADPLSEQYQGVKGLSEKLSYGKDTLTETIEVDYTKVDFDELSKIPSMILDENVKKTKKISMKKSEELLEKQGFKEKK</sequence>
<organism evidence="1 2">
    <name type="scientific">Pilibacter termitis</name>
    <dbReference type="NCBI Taxonomy" id="263852"/>
    <lineage>
        <taxon>Bacteria</taxon>
        <taxon>Bacillati</taxon>
        <taxon>Bacillota</taxon>
        <taxon>Bacilli</taxon>
        <taxon>Lactobacillales</taxon>
        <taxon>Enterococcaceae</taxon>
        <taxon>Pilibacter</taxon>
    </lineage>
</organism>
<dbReference type="SUPFAM" id="SSF160704">
    <property type="entry name" value="YehR-like"/>
    <property type="match status" value="1"/>
</dbReference>
<name>A0A1T4QF24_9ENTE</name>
<protein>
    <submittedName>
        <fullName evidence="1">Uncharacterized lipoprotein YehR, DUF1307 family</fullName>
    </submittedName>
</protein>
<dbReference type="InterPro" id="IPR036699">
    <property type="entry name" value="YehR-like_sf"/>
</dbReference>
<gene>
    <name evidence="1" type="ORF">SAMN02745116_02179</name>
</gene>
<evidence type="ECO:0000313" key="2">
    <source>
        <dbReference type="Proteomes" id="UP000190328"/>
    </source>
</evidence>
<keyword evidence="1" id="KW-0449">Lipoprotein</keyword>
<dbReference type="Proteomes" id="UP000190328">
    <property type="component" value="Unassembled WGS sequence"/>
</dbReference>
<dbReference type="RefSeq" id="WP_234984662.1">
    <property type="nucleotide sequence ID" value="NZ_FUXI01000029.1"/>
</dbReference>
<dbReference type="Gene3D" id="3.30.1830.10">
    <property type="entry name" value="YehR-like"/>
    <property type="match status" value="1"/>
</dbReference>
<reference evidence="1 2" key="1">
    <citation type="submission" date="2017-02" db="EMBL/GenBank/DDBJ databases">
        <authorList>
            <person name="Peterson S.W."/>
        </authorList>
    </citation>
    <scope>NUCLEOTIDE SEQUENCE [LARGE SCALE GENOMIC DNA]</scope>
    <source>
        <strain evidence="1 2">ATCC BAA-1030</strain>
    </source>
</reference>
<dbReference type="PIRSF" id="PIRSF006187">
    <property type="entry name" value="DUF1307"/>
    <property type="match status" value="1"/>
</dbReference>
<keyword evidence="2" id="KW-1185">Reference proteome</keyword>
<dbReference type="EMBL" id="FUXI01000029">
    <property type="protein sequence ID" value="SKA02403.1"/>
    <property type="molecule type" value="Genomic_DNA"/>
</dbReference>
<dbReference type="AlphaFoldDB" id="A0A1T4QF24"/>
<accession>A0A1T4QF24</accession>
<dbReference type="Pfam" id="PF06998">
    <property type="entry name" value="DUF1307"/>
    <property type="match status" value="1"/>
</dbReference>
<proteinExistence type="predicted"/>
<dbReference type="InterPro" id="IPR009736">
    <property type="entry name" value="DUF1307"/>
</dbReference>
<evidence type="ECO:0000313" key="1">
    <source>
        <dbReference type="EMBL" id="SKA02403.1"/>
    </source>
</evidence>